<dbReference type="GO" id="GO:0006412">
    <property type="term" value="P:translation"/>
    <property type="evidence" value="ECO:0007669"/>
    <property type="project" value="InterPro"/>
</dbReference>
<dbReference type="InterPro" id="IPR036823">
    <property type="entry name" value="Ribosomal_uS7_dom_sf"/>
</dbReference>
<proteinExistence type="inferred from homology"/>
<evidence type="ECO:0000313" key="5">
    <source>
        <dbReference type="EMBL" id="AIM52089.1"/>
    </source>
</evidence>
<dbReference type="Pfam" id="PF00177">
    <property type="entry name" value="Ribosomal_S7"/>
    <property type="match status" value="1"/>
</dbReference>
<organism evidence="5">
    <name type="scientific">Cyanoptyche gloeocystis</name>
    <dbReference type="NCBI Taxonomy" id="77922"/>
    <lineage>
        <taxon>Eukaryota</taxon>
        <taxon>Glaucocystophyceae</taxon>
        <taxon>Glaucocystophyceae incertae sedis</taxon>
        <taxon>Cyanoptyche</taxon>
    </lineage>
</organism>
<dbReference type="PIRSF" id="PIRSF002122">
    <property type="entry name" value="RPS7p_RPS7a_RPS5e_RPS7o"/>
    <property type="match status" value="1"/>
</dbReference>
<dbReference type="Gene3D" id="1.10.455.10">
    <property type="entry name" value="Ribosomal protein S7 domain"/>
    <property type="match status" value="1"/>
</dbReference>
<name>A0A096Y6Y5_9EUKA</name>
<dbReference type="RefSeq" id="YP_009092503.1">
    <property type="nucleotide sequence ID" value="NC_025294.1"/>
</dbReference>
<dbReference type="InterPro" id="IPR023798">
    <property type="entry name" value="Ribosomal_uS7_dom"/>
</dbReference>
<reference evidence="5" key="2">
    <citation type="submission" date="2014-05" db="EMBL/GenBank/DDBJ databases">
        <authorList>
            <person name="Jackson C.J."/>
            <person name="Reyes-Prieto A."/>
        </authorList>
    </citation>
    <scope>NUCLEOTIDE SEQUENCE</scope>
    <source>
        <strain evidence="5">SAG 4.97</strain>
    </source>
</reference>
<protein>
    <submittedName>
        <fullName evidence="5">Ribosomal protein S7</fullName>
    </submittedName>
</protein>
<evidence type="ECO:0000256" key="2">
    <source>
        <dbReference type="ARBA" id="ARBA00022980"/>
    </source>
</evidence>
<dbReference type="GO" id="GO:1990904">
    <property type="term" value="C:ribonucleoprotein complex"/>
    <property type="evidence" value="ECO:0007669"/>
    <property type="project" value="UniProtKB-KW"/>
</dbReference>
<keyword evidence="5" id="KW-0496">Mitochondrion</keyword>
<evidence type="ECO:0000259" key="4">
    <source>
        <dbReference type="Pfam" id="PF00177"/>
    </source>
</evidence>
<dbReference type="GeneID" id="20832999"/>
<keyword evidence="2 5" id="KW-0689">Ribosomal protein</keyword>
<reference evidence="5" key="1">
    <citation type="journal article" date="2014" name="Genome Biol. Evol.">
        <title>The mitochondrial genomes of the glaucophytes Gloeochaete wittrockiana and Cyanoptyche gloeocystis: multilocus phylogenetics suggests a monophyletic archaeplastida.</title>
        <authorList>
            <person name="Jackson C."/>
            <person name="Reyes-Prieto A."/>
        </authorList>
    </citation>
    <scope>NUCLEOTIDE SEQUENCE</scope>
    <source>
        <strain evidence="5">SAG 4.97</strain>
    </source>
</reference>
<gene>
    <name evidence="5" type="primary">rps7</name>
</gene>
<sequence>MNLNRFKKMYQINKINNNLIKNGKKKNALILNLTYSNSISNIFKAIILLKPTFSINIKKIRGKIFSVPCLINEQTRINTAVKLLIQSALLKRKGKFVENLKNELSETTNHISVSFKKKDFVNKLAEKNRIHATTKKKNYRNKII</sequence>
<dbReference type="AlphaFoldDB" id="A0A096Y6Y5"/>
<dbReference type="InterPro" id="IPR000235">
    <property type="entry name" value="Ribosomal_uS7"/>
</dbReference>
<keyword evidence="3" id="KW-0687">Ribonucleoprotein</keyword>
<evidence type="ECO:0000256" key="1">
    <source>
        <dbReference type="ARBA" id="ARBA00007151"/>
    </source>
</evidence>
<dbReference type="EMBL" id="KJ867411">
    <property type="protein sequence ID" value="AIM52089.1"/>
    <property type="molecule type" value="Genomic_DNA"/>
</dbReference>
<comment type="similarity">
    <text evidence="1">Belongs to the universal ribosomal protein uS7 family.</text>
</comment>
<evidence type="ECO:0000256" key="3">
    <source>
        <dbReference type="ARBA" id="ARBA00023274"/>
    </source>
</evidence>
<feature type="domain" description="Small ribosomal subunit protein uS7" evidence="4">
    <location>
        <begin position="12"/>
        <end position="129"/>
    </location>
</feature>
<dbReference type="GO" id="GO:0005840">
    <property type="term" value="C:ribosome"/>
    <property type="evidence" value="ECO:0007669"/>
    <property type="project" value="UniProtKB-KW"/>
</dbReference>
<accession>A0A096Y6Y5</accession>
<geneLocation type="mitochondrion" evidence="5"/>
<dbReference type="SUPFAM" id="SSF47973">
    <property type="entry name" value="Ribosomal protein S7"/>
    <property type="match status" value="1"/>
</dbReference>